<accession>A0A1E5W3X8</accession>
<protein>
    <submittedName>
        <fullName evidence="1">Uncharacterized protein</fullName>
    </submittedName>
</protein>
<organism evidence="1 2">
    <name type="scientific">Dichanthelium oligosanthes</name>
    <dbReference type="NCBI Taxonomy" id="888268"/>
    <lineage>
        <taxon>Eukaryota</taxon>
        <taxon>Viridiplantae</taxon>
        <taxon>Streptophyta</taxon>
        <taxon>Embryophyta</taxon>
        <taxon>Tracheophyta</taxon>
        <taxon>Spermatophyta</taxon>
        <taxon>Magnoliopsida</taxon>
        <taxon>Liliopsida</taxon>
        <taxon>Poales</taxon>
        <taxon>Poaceae</taxon>
        <taxon>PACMAD clade</taxon>
        <taxon>Panicoideae</taxon>
        <taxon>Panicodae</taxon>
        <taxon>Paniceae</taxon>
        <taxon>Dichantheliinae</taxon>
        <taxon>Dichanthelium</taxon>
    </lineage>
</organism>
<sequence>LWVLLLSLRKQLITKCIENSN</sequence>
<dbReference type="AlphaFoldDB" id="A0A1E5W3X8"/>
<reference evidence="1 2" key="1">
    <citation type="submission" date="2016-09" db="EMBL/GenBank/DDBJ databases">
        <title>The draft genome of Dichanthelium oligosanthes: A C3 panicoid grass species.</title>
        <authorList>
            <person name="Studer A.J."/>
            <person name="Schnable J.C."/>
            <person name="Brutnell T.P."/>
        </authorList>
    </citation>
    <scope>NUCLEOTIDE SEQUENCE [LARGE SCALE GENOMIC DNA]</scope>
    <source>
        <strain evidence="2">cv. Kellogg 1175</strain>
        <tissue evidence="1">Leaf</tissue>
    </source>
</reference>
<dbReference type="Proteomes" id="UP000095767">
    <property type="component" value="Unassembled WGS sequence"/>
</dbReference>
<comment type="caution">
    <text evidence="1">The sequence shown here is derived from an EMBL/GenBank/DDBJ whole genome shotgun (WGS) entry which is preliminary data.</text>
</comment>
<evidence type="ECO:0000313" key="1">
    <source>
        <dbReference type="EMBL" id="OEL32015.1"/>
    </source>
</evidence>
<proteinExistence type="predicted"/>
<keyword evidence="2" id="KW-1185">Reference proteome</keyword>
<gene>
    <name evidence="1" type="ORF">BAE44_0006964</name>
</gene>
<name>A0A1E5W3X8_9POAL</name>
<feature type="non-terminal residue" evidence="1">
    <location>
        <position position="1"/>
    </location>
</feature>
<evidence type="ECO:0000313" key="2">
    <source>
        <dbReference type="Proteomes" id="UP000095767"/>
    </source>
</evidence>
<dbReference type="EMBL" id="LWDX02022228">
    <property type="protein sequence ID" value="OEL32015.1"/>
    <property type="molecule type" value="Genomic_DNA"/>
</dbReference>